<feature type="compositionally biased region" description="Low complexity" evidence="1">
    <location>
        <begin position="222"/>
        <end position="241"/>
    </location>
</feature>
<evidence type="ECO:0000256" key="1">
    <source>
        <dbReference type="SAM" id="MobiDB-lite"/>
    </source>
</evidence>
<protein>
    <submittedName>
        <fullName evidence="2">Uncharacterized protein</fullName>
    </submittedName>
</protein>
<dbReference type="Proteomes" id="UP000515908">
    <property type="component" value="Chromosome 02"/>
</dbReference>
<feature type="compositionally biased region" description="Low complexity" evidence="1">
    <location>
        <begin position="134"/>
        <end position="144"/>
    </location>
</feature>
<dbReference type="VEuPathDB" id="TriTrypDB:ADEAN_000108700"/>
<feature type="compositionally biased region" description="Polar residues" evidence="1">
    <location>
        <begin position="212"/>
        <end position="221"/>
    </location>
</feature>
<accession>A0A7G2C310</accession>
<feature type="region of interest" description="Disordered" evidence="1">
    <location>
        <begin position="1"/>
        <end position="23"/>
    </location>
</feature>
<name>A0A7G2C310_9TRYP</name>
<feature type="compositionally biased region" description="Low complexity" evidence="1">
    <location>
        <begin position="178"/>
        <end position="190"/>
    </location>
</feature>
<feature type="region of interest" description="Disordered" evidence="1">
    <location>
        <begin position="115"/>
        <end position="259"/>
    </location>
</feature>
<sequence>MTHQGSSPFIDVGTSSIDRNNDNTPLYRSIYPTHEDDGPSEDLYTLPTAWEVWYEATIGRGAAEAIEATPSNVPSPNAVNRPAKKSAIEKANLDYCQYYMERIRTMQRPFVHSEYENESGDDIVPNDGLPTGSPPSRRSVRSAPTQSRRSPQARRPVRPTPQRPPQIRHPPQRSPRAKQPVRSPRSRQPARSPPSRKPASTPRPSRPPRTPQFLQPSSPQAGRSTSGPQSPSSPRRTSLSSVEEGTGRKGRSSFLRFLP</sequence>
<organism evidence="2 3">
    <name type="scientific">Angomonas deanei</name>
    <dbReference type="NCBI Taxonomy" id="59799"/>
    <lineage>
        <taxon>Eukaryota</taxon>
        <taxon>Discoba</taxon>
        <taxon>Euglenozoa</taxon>
        <taxon>Kinetoplastea</taxon>
        <taxon>Metakinetoplastina</taxon>
        <taxon>Trypanosomatida</taxon>
        <taxon>Trypanosomatidae</taxon>
        <taxon>Strigomonadinae</taxon>
        <taxon>Angomonas</taxon>
    </lineage>
</organism>
<dbReference type="AlphaFoldDB" id="A0A7G2C310"/>
<evidence type="ECO:0000313" key="3">
    <source>
        <dbReference type="Proteomes" id="UP000515908"/>
    </source>
</evidence>
<keyword evidence="3" id="KW-1185">Reference proteome</keyword>
<evidence type="ECO:0000313" key="2">
    <source>
        <dbReference type="EMBL" id="CAD2213644.1"/>
    </source>
</evidence>
<gene>
    <name evidence="2" type="ORF">ADEAN_000108700</name>
</gene>
<dbReference type="EMBL" id="LR877146">
    <property type="protein sequence ID" value="CAD2213644.1"/>
    <property type="molecule type" value="Genomic_DNA"/>
</dbReference>
<reference evidence="2 3" key="1">
    <citation type="submission" date="2020-08" db="EMBL/GenBank/DDBJ databases">
        <authorList>
            <person name="Newling K."/>
            <person name="Davey J."/>
            <person name="Forrester S."/>
        </authorList>
    </citation>
    <scope>NUCLEOTIDE SEQUENCE [LARGE SCALE GENOMIC DNA]</scope>
    <source>
        <strain evidence="3">Crithidia deanei Carvalho (ATCC PRA-265)</strain>
    </source>
</reference>
<proteinExistence type="predicted"/>
<feature type="compositionally biased region" description="Pro residues" evidence="1">
    <location>
        <begin position="158"/>
        <end position="168"/>
    </location>
</feature>